<dbReference type="Proteomes" id="UP000308197">
    <property type="component" value="Unassembled WGS sequence"/>
</dbReference>
<dbReference type="EMBL" id="ML211781">
    <property type="protein sequence ID" value="TFK80400.1"/>
    <property type="molecule type" value="Genomic_DNA"/>
</dbReference>
<dbReference type="InParanoid" id="A0A5C3NWK7"/>
<keyword evidence="2" id="KW-1185">Reference proteome</keyword>
<dbReference type="AlphaFoldDB" id="A0A5C3NWK7"/>
<gene>
    <name evidence="1" type="ORF">K466DRAFT_446673</name>
</gene>
<sequence length="112" mass="12545">MNTENSSTRYSPFQLRFGASPRVIPPLVPSMTDSVLSEFGGEGERARDIISHITTDTMEAQDNLLLAKTEQTLAANEKRDLELPYKVGDHVLLSTFHRWHAYMQKGDGHSGK</sequence>
<dbReference type="STRING" id="1314778.A0A5C3NWK7"/>
<evidence type="ECO:0000313" key="1">
    <source>
        <dbReference type="EMBL" id="TFK80400.1"/>
    </source>
</evidence>
<proteinExistence type="predicted"/>
<accession>A0A5C3NWK7</accession>
<name>A0A5C3NWK7_9APHY</name>
<evidence type="ECO:0000313" key="2">
    <source>
        <dbReference type="Proteomes" id="UP000308197"/>
    </source>
</evidence>
<feature type="non-terminal residue" evidence="1">
    <location>
        <position position="112"/>
    </location>
</feature>
<reference evidence="1 2" key="1">
    <citation type="journal article" date="2019" name="Nat. Ecol. Evol.">
        <title>Megaphylogeny resolves global patterns of mushroom evolution.</title>
        <authorList>
            <person name="Varga T."/>
            <person name="Krizsan K."/>
            <person name="Foldi C."/>
            <person name="Dima B."/>
            <person name="Sanchez-Garcia M."/>
            <person name="Sanchez-Ramirez S."/>
            <person name="Szollosi G.J."/>
            <person name="Szarkandi J.G."/>
            <person name="Papp V."/>
            <person name="Albert L."/>
            <person name="Andreopoulos W."/>
            <person name="Angelini C."/>
            <person name="Antonin V."/>
            <person name="Barry K.W."/>
            <person name="Bougher N.L."/>
            <person name="Buchanan P."/>
            <person name="Buyck B."/>
            <person name="Bense V."/>
            <person name="Catcheside P."/>
            <person name="Chovatia M."/>
            <person name="Cooper J."/>
            <person name="Damon W."/>
            <person name="Desjardin D."/>
            <person name="Finy P."/>
            <person name="Geml J."/>
            <person name="Haridas S."/>
            <person name="Hughes K."/>
            <person name="Justo A."/>
            <person name="Karasinski D."/>
            <person name="Kautmanova I."/>
            <person name="Kiss B."/>
            <person name="Kocsube S."/>
            <person name="Kotiranta H."/>
            <person name="LaButti K.M."/>
            <person name="Lechner B.E."/>
            <person name="Liimatainen K."/>
            <person name="Lipzen A."/>
            <person name="Lukacs Z."/>
            <person name="Mihaltcheva S."/>
            <person name="Morgado L.N."/>
            <person name="Niskanen T."/>
            <person name="Noordeloos M.E."/>
            <person name="Ohm R.A."/>
            <person name="Ortiz-Santana B."/>
            <person name="Ovrebo C."/>
            <person name="Racz N."/>
            <person name="Riley R."/>
            <person name="Savchenko A."/>
            <person name="Shiryaev A."/>
            <person name="Soop K."/>
            <person name="Spirin V."/>
            <person name="Szebenyi C."/>
            <person name="Tomsovsky M."/>
            <person name="Tulloss R.E."/>
            <person name="Uehling J."/>
            <person name="Grigoriev I.V."/>
            <person name="Vagvolgyi C."/>
            <person name="Papp T."/>
            <person name="Martin F.M."/>
            <person name="Miettinen O."/>
            <person name="Hibbett D.S."/>
            <person name="Nagy L.G."/>
        </authorList>
    </citation>
    <scope>NUCLEOTIDE SEQUENCE [LARGE SCALE GENOMIC DNA]</scope>
    <source>
        <strain evidence="1 2">HHB13444</strain>
    </source>
</reference>
<organism evidence="1 2">
    <name type="scientific">Polyporus arcularius HHB13444</name>
    <dbReference type="NCBI Taxonomy" id="1314778"/>
    <lineage>
        <taxon>Eukaryota</taxon>
        <taxon>Fungi</taxon>
        <taxon>Dikarya</taxon>
        <taxon>Basidiomycota</taxon>
        <taxon>Agaricomycotina</taxon>
        <taxon>Agaricomycetes</taxon>
        <taxon>Polyporales</taxon>
        <taxon>Polyporaceae</taxon>
        <taxon>Polyporus</taxon>
    </lineage>
</organism>
<protein>
    <submittedName>
        <fullName evidence="1">Uncharacterized protein</fullName>
    </submittedName>
</protein>